<dbReference type="CDD" id="cd03020">
    <property type="entry name" value="DsbA_DsbC_DsbG"/>
    <property type="match status" value="1"/>
</dbReference>
<proteinExistence type="inferred from homology"/>
<dbReference type="KEGG" id="mec:Q7C_1347"/>
<dbReference type="PATRIC" id="fig|754477.3.peg.1328"/>
<dbReference type="InterPro" id="IPR012336">
    <property type="entry name" value="Thioredoxin-like_fold"/>
</dbReference>
<comment type="function">
    <text evidence="1">Required for disulfide bond formation in some periplasmic proteins. Acts by transferring its disulfide bond to other proteins and is reduced in the process.</text>
</comment>
<dbReference type="InterPro" id="IPR051470">
    <property type="entry name" value="Thiol:disulfide_interchange"/>
</dbReference>
<dbReference type="InterPro" id="IPR009094">
    <property type="entry name" value="DiS-bond_isomerase_DsbC/G_N_sf"/>
</dbReference>
<dbReference type="HOGENOM" id="CLU_080090_0_0_6"/>
<dbReference type="STRING" id="754477.Q7C_1347"/>
<evidence type="ECO:0000313" key="3">
    <source>
        <dbReference type="EMBL" id="AFJ02497.1"/>
    </source>
</evidence>
<dbReference type="Pfam" id="PF13098">
    <property type="entry name" value="Thioredoxin_2"/>
    <property type="match status" value="1"/>
</dbReference>
<dbReference type="SUPFAM" id="SSF54423">
    <property type="entry name" value="DsbC/DsbG N-terminal domain-like"/>
    <property type="match status" value="1"/>
</dbReference>
<dbReference type="SUPFAM" id="SSF52833">
    <property type="entry name" value="Thioredoxin-like"/>
    <property type="match status" value="1"/>
</dbReference>
<protein>
    <recommendedName>
        <fullName evidence="1">Thiol:disulfide interchange protein</fullName>
    </recommendedName>
</protein>
<gene>
    <name evidence="3" type="ordered locus">Q7C_1347</name>
</gene>
<keyword evidence="4" id="KW-1185">Reference proteome</keyword>
<dbReference type="Gene3D" id="3.40.30.10">
    <property type="entry name" value="Glutaredoxin"/>
    <property type="match status" value="1"/>
</dbReference>
<dbReference type="PANTHER" id="PTHR35272:SF4">
    <property type="entry name" value="THIOL:DISULFIDE INTERCHANGE PROTEIN DSBG"/>
    <property type="match status" value="1"/>
</dbReference>
<dbReference type="EMBL" id="CP003380">
    <property type="protein sequence ID" value="AFJ02497.1"/>
    <property type="molecule type" value="Genomic_DNA"/>
</dbReference>
<dbReference type="NCBIfam" id="NF008657">
    <property type="entry name" value="PRK11657.1"/>
    <property type="match status" value="1"/>
</dbReference>
<feature type="domain" description="Thioredoxin-like fold" evidence="2">
    <location>
        <begin position="133"/>
        <end position="260"/>
    </location>
</feature>
<dbReference type="AlphaFoldDB" id="I1YHV4"/>
<name>I1YHV4_METFJ</name>
<sequence length="276" mass="30200" precursor="true">MLFGNRLIKIILLALVLAAVVGVVSYGLNYHSVSPQSDNALNYIEQQGVQIIGDFSTSAGLTGHVGTYQGEAMSIYTTPDGEFAIVGDLIDSQGNNLGADAIYELVSAPHNQRIWENVTKSAHWIKDGDASAPRIIYTFTDPYCPYCHRFRELAADHIDAGAVQLRHIIVGILQENSLAKAAQIMNSDSPESAWQRFLANKETQTSAILPLSDGTKGQQRVLANNALMEQLGLLTTPSTLYQDERGDIHLLEGLPTRTELHHLFQIDKQPISSSTN</sequence>
<evidence type="ECO:0000256" key="1">
    <source>
        <dbReference type="RuleBase" id="RU364038"/>
    </source>
</evidence>
<dbReference type="InterPro" id="IPR036249">
    <property type="entry name" value="Thioredoxin-like_sf"/>
</dbReference>
<comment type="subcellular location">
    <subcellularLocation>
        <location evidence="1">Periplasm</location>
    </subcellularLocation>
</comment>
<organism evidence="3 4">
    <name type="scientific">Methylophaga frappieri (strain ATCC BAA-2434 / DSM 25690 / JAM7)</name>
    <dbReference type="NCBI Taxonomy" id="754477"/>
    <lineage>
        <taxon>Bacteria</taxon>
        <taxon>Pseudomonadati</taxon>
        <taxon>Pseudomonadota</taxon>
        <taxon>Gammaproteobacteria</taxon>
        <taxon>Thiotrichales</taxon>
        <taxon>Piscirickettsiaceae</taxon>
        <taxon>Methylophaga</taxon>
    </lineage>
</organism>
<dbReference type="InterPro" id="IPR033954">
    <property type="entry name" value="DiS-bond_Isoase_DsbC/G"/>
</dbReference>
<dbReference type="RefSeq" id="WP_014703917.1">
    <property type="nucleotide sequence ID" value="NC_017856.1"/>
</dbReference>
<dbReference type="eggNOG" id="COG1651">
    <property type="taxonomic scope" value="Bacteria"/>
</dbReference>
<accession>I1YHV4</accession>
<keyword evidence="1" id="KW-0732">Signal</keyword>
<keyword evidence="1" id="KW-0676">Redox-active center</keyword>
<dbReference type="GO" id="GO:0042597">
    <property type="term" value="C:periplasmic space"/>
    <property type="evidence" value="ECO:0007669"/>
    <property type="project" value="UniProtKB-SubCell"/>
</dbReference>
<evidence type="ECO:0000259" key="2">
    <source>
        <dbReference type="Pfam" id="PF13098"/>
    </source>
</evidence>
<dbReference type="Proteomes" id="UP000009145">
    <property type="component" value="Chromosome"/>
</dbReference>
<comment type="similarity">
    <text evidence="1">Belongs to the thioredoxin family. DsbC subfamily.</text>
</comment>
<evidence type="ECO:0000313" key="4">
    <source>
        <dbReference type="Proteomes" id="UP000009145"/>
    </source>
</evidence>
<dbReference type="Gene3D" id="3.10.450.70">
    <property type="entry name" value="Disulphide bond isomerase, DsbC/G, N-terminal"/>
    <property type="match status" value="1"/>
</dbReference>
<dbReference type="PANTHER" id="PTHR35272">
    <property type="entry name" value="THIOL:DISULFIDE INTERCHANGE PROTEIN DSBC-RELATED"/>
    <property type="match status" value="1"/>
</dbReference>
<reference evidence="3 4" key="1">
    <citation type="journal article" date="2012" name="J. Bacteriol.">
        <title>Complete genome sequences of Methylophaga sp. strain JAM1 and Methylophaga sp. strain JAM7.</title>
        <authorList>
            <person name="Villeneuve C."/>
            <person name="Martineau C."/>
            <person name="Mauffrey F."/>
            <person name="Villemur R."/>
        </authorList>
    </citation>
    <scope>NUCLEOTIDE SEQUENCE [LARGE SCALE GENOMIC DNA]</scope>
    <source>
        <strain evidence="3 4">JAM7</strain>
    </source>
</reference>
<keyword evidence="1" id="KW-0574">Periplasm</keyword>